<feature type="binding site" evidence="9">
    <location>
        <position position="330"/>
    </location>
    <ligand>
        <name>Zn(2+)</name>
        <dbReference type="ChEBI" id="CHEBI:29105"/>
        <label>2</label>
    </ligand>
</feature>
<evidence type="ECO:0000313" key="13">
    <source>
        <dbReference type="EMBL" id="KAJ0406823.1"/>
    </source>
</evidence>
<feature type="binding site" evidence="9">
    <location>
        <position position="282"/>
    </location>
    <ligand>
        <name>Mg(2+)</name>
        <dbReference type="ChEBI" id="CHEBI:18420"/>
    </ligand>
</feature>
<feature type="signal peptide" evidence="12">
    <location>
        <begin position="1"/>
        <end position="19"/>
    </location>
</feature>
<evidence type="ECO:0000256" key="8">
    <source>
        <dbReference type="PIRSR" id="PIRSR601952-1"/>
    </source>
</evidence>
<protein>
    <recommendedName>
        <fullName evidence="2 11">Alkaline phosphatase</fullName>
        <ecNumber evidence="2 11">3.1.3.1</ecNumber>
    </recommendedName>
</protein>
<comment type="catalytic activity">
    <reaction evidence="11">
        <text>a phosphate monoester + H2O = an alcohol + phosphate</text>
        <dbReference type="Rhea" id="RHEA:15017"/>
        <dbReference type="ChEBI" id="CHEBI:15377"/>
        <dbReference type="ChEBI" id="CHEBI:30879"/>
        <dbReference type="ChEBI" id="CHEBI:43474"/>
        <dbReference type="ChEBI" id="CHEBI:67140"/>
        <dbReference type="EC" id="3.1.3.1"/>
    </reaction>
</comment>
<dbReference type="PRINTS" id="PR00113">
    <property type="entry name" value="ALKPHPHTASE"/>
</dbReference>
<evidence type="ECO:0000256" key="5">
    <source>
        <dbReference type="ARBA" id="ARBA00022801"/>
    </source>
</evidence>
<keyword evidence="7 9" id="KW-0460">Magnesium</keyword>
<evidence type="ECO:0000256" key="11">
    <source>
        <dbReference type="RuleBase" id="RU003947"/>
    </source>
</evidence>
<dbReference type="InterPro" id="IPR001952">
    <property type="entry name" value="Alkaline_phosphatase"/>
</dbReference>
<dbReference type="InterPro" id="IPR017850">
    <property type="entry name" value="Alkaline_phosphatase_core_sf"/>
</dbReference>
<keyword evidence="5 11" id="KW-0378">Hydrolase</keyword>
<dbReference type="PANTHER" id="PTHR11596">
    <property type="entry name" value="ALKALINE PHOSPHATASE"/>
    <property type="match status" value="1"/>
</dbReference>
<evidence type="ECO:0000256" key="12">
    <source>
        <dbReference type="SAM" id="SignalP"/>
    </source>
</evidence>
<keyword evidence="6 9" id="KW-0862">Zinc</keyword>
<feature type="chain" id="PRO_5042030027" description="Alkaline phosphatase" evidence="12">
    <location>
        <begin position="20"/>
        <end position="512"/>
    </location>
</feature>
<dbReference type="PROSITE" id="PS00123">
    <property type="entry name" value="ALKALINE_PHOSPHATASE"/>
    <property type="match status" value="1"/>
</dbReference>
<evidence type="ECO:0000256" key="2">
    <source>
        <dbReference type="ARBA" id="ARBA00012647"/>
    </source>
</evidence>
<dbReference type="CDD" id="cd16012">
    <property type="entry name" value="ALP"/>
    <property type="match status" value="1"/>
</dbReference>
<dbReference type="GO" id="GO:0046872">
    <property type="term" value="F:metal ion binding"/>
    <property type="evidence" value="ECO:0007669"/>
    <property type="project" value="UniProtKB-KW"/>
</dbReference>
<proteinExistence type="inferred from homology"/>
<evidence type="ECO:0000256" key="7">
    <source>
        <dbReference type="ARBA" id="ARBA00022842"/>
    </source>
</evidence>
<feature type="binding site" evidence="9">
    <location>
        <position position="291"/>
    </location>
    <ligand>
        <name>Zn(2+)</name>
        <dbReference type="ChEBI" id="CHEBI:29105"/>
        <label>2</label>
    </ligand>
</feature>
<organism evidence="13 14">
    <name type="scientific">Pythium insidiosum</name>
    <name type="common">Pythiosis disease agent</name>
    <dbReference type="NCBI Taxonomy" id="114742"/>
    <lineage>
        <taxon>Eukaryota</taxon>
        <taxon>Sar</taxon>
        <taxon>Stramenopiles</taxon>
        <taxon>Oomycota</taxon>
        <taxon>Peronosporomycetes</taxon>
        <taxon>Pythiales</taxon>
        <taxon>Pythiaceae</taxon>
        <taxon>Pythium</taxon>
    </lineage>
</organism>
<dbReference type="Proteomes" id="UP001209570">
    <property type="component" value="Unassembled WGS sequence"/>
</dbReference>
<evidence type="ECO:0000256" key="6">
    <source>
        <dbReference type="ARBA" id="ARBA00022833"/>
    </source>
</evidence>
<feature type="binding site" evidence="9">
    <location>
        <position position="50"/>
    </location>
    <ligand>
        <name>Zn(2+)</name>
        <dbReference type="ChEBI" id="CHEBI:29105"/>
        <label>2</label>
    </ligand>
</feature>
<comment type="caution">
    <text evidence="13">The sequence shown here is derived from an EMBL/GenBank/DDBJ whole genome shotgun (WGS) entry which is preliminary data.</text>
</comment>
<dbReference type="Gene3D" id="3.40.720.10">
    <property type="entry name" value="Alkaline Phosphatase, subunit A"/>
    <property type="match status" value="1"/>
</dbReference>
<keyword evidence="14" id="KW-1185">Reference proteome</keyword>
<feature type="active site" description="Phosphoserine intermediate" evidence="8">
    <location>
        <position position="94"/>
    </location>
</feature>
<feature type="binding site" evidence="9">
    <location>
        <position position="50"/>
    </location>
    <ligand>
        <name>Mg(2+)</name>
        <dbReference type="ChEBI" id="CHEBI:18420"/>
    </ligand>
</feature>
<keyword evidence="4 9" id="KW-0479">Metal-binding</keyword>
<feature type="binding site" evidence="9">
    <location>
        <position position="145"/>
    </location>
    <ligand>
        <name>Mg(2+)</name>
        <dbReference type="ChEBI" id="CHEBI:18420"/>
    </ligand>
</feature>
<evidence type="ECO:0000256" key="4">
    <source>
        <dbReference type="ARBA" id="ARBA00022723"/>
    </source>
</evidence>
<keyword evidence="3" id="KW-0597">Phosphoprotein</keyword>
<comment type="similarity">
    <text evidence="1 10">Belongs to the alkaline phosphatase family.</text>
</comment>
<evidence type="ECO:0000256" key="9">
    <source>
        <dbReference type="PIRSR" id="PIRSR601952-2"/>
    </source>
</evidence>
<dbReference type="EC" id="3.1.3.1" evidence="2 11"/>
<evidence type="ECO:0000313" key="14">
    <source>
        <dbReference type="Proteomes" id="UP001209570"/>
    </source>
</evidence>
<dbReference type="GO" id="GO:0004035">
    <property type="term" value="F:alkaline phosphatase activity"/>
    <property type="evidence" value="ECO:0007669"/>
    <property type="project" value="UniProtKB-EC"/>
</dbReference>
<feature type="binding site" evidence="9">
    <location>
        <position position="329"/>
    </location>
    <ligand>
        <name>Zn(2+)</name>
        <dbReference type="ChEBI" id="CHEBI:29105"/>
        <label>2</label>
    </ligand>
</feature>
<dbReference type="PANTHER" id="PTHR11596:SF5">
    <property type="entry name" value="ALKALINE PHOSPHATASE"/>
    <property type="match status" value="1"/>
</dbReference>
<evidence type="ECO:0000256" key="10">
    <source>
        <dbReference type="RuleBase" id="RU003946"/>
    </source>
</evidence>
<gene>
    <name evidence="13" type="ORF">P43SY_008845</name>
</gene>
<dbReference type="InterPro" id="IPR018299">
    <property type="entry name" value="Alkaline_phosphatase_AS"/>
</dbReference>
<evidence type="ECO:0000256" key="1">
    <source>
        <dbReference type="ARBA" id="ARBA00005984"/>
    </source>
</evidence>
<keyword evidence="12" id="KW-0732">Signal</keyword>
<dbReference type="EMBL" id="JAKCXM010000028">
    <property type="protein sequence ID" value="KAJ0406823.1"/>
    <property type="molecule type" value="Genomic_DNA"/>
</dbReference>
<dbReference type="SMART" id="SM00098">
    <property type="entry name" value="alkPPc"/>
    <property type="match status" value="1"/>
</dbReference>
<comment type="cofactor">
    <cofactor evidence="9">
        <name>Mg(2+)</name>
        <dbReference type="ChEBI" id="CHEBI:18420"/>
    </cofactor>
    <text evidence="9">Binds 1 Mg(2+) ion.</text>
</comment>
<dbReference type="Gene3D" id="1.10.60.40">
    <property type="match status" value="1"/>
</dbReference>
<sequence>MKFSLLAAFAFILPASISAGRTFEYKTLDYDYAFDEEANDPRSLIMMIPDGTGPNIFTLARTVLDPSLKKRLHIDPLLMGQVQTHSSTSYITDSASSATAYATGYKTYDKGIGVDHFKQPLGTILEAAKARGMITGMIVTSRVTHATPASFASHVIERDNEDEIARQYVKNKNLDFLLGGGARHFKDEMLTEMQSAGYTLVKNWGDLQKYKAANEQSGNLRVLGLFHKSHMSYELDRAREEKSAQQGKVDREPSLPEMVDTILSILKNNPVAKKNGFFMMIEGSRVDHAGHSNDAGAMAREAITFDEAVGVVKDYINNHKNVGLVSAADHGTGGISLGSDGIYDWNPRALLLQKASTEWMMAELSKTLKSDKCGKGANETCKAEILTQSKDLLKSHTNVTTFTPETTVKLEKEIAKAVDKSRDLTDVMVELGHIISEPALIGWTTVGHVGTDVDLHCMGPSVLERLCKGLHENTYLNKIMTNYLNLGHRQSVETLRLRNQTTLEYKPEAAHH</sequence>
<dbReference type="Pfam" id="PF00245">
    <property type="entry name" value="Alk_phosphatase"/>
    <property type="match status" value="1"/>
</dbReference>
<feature type="binding site" evidence="9">
    <location>
        <position position="147"/>
    </location>
    <ligand>
        <name>Mg(2+)</name>
        <dbReference type="ChEBI" id="CHEBI:18420"/>
    </ligand>
</feature>
<dbReference type="SUPFAM" id="SSF53649">
    <property type="entry name" value="Alkaline phosphatase-like"/>
    <property type="match status" value="1"/>
</dbReference>
<name>A0AAD5LMT2_PYTIN</name>
<comment type="cofactor">
    <cofactor evidence="9">
        <name>Zn(2+)</name>
        <dbReference type="ChEBI" id="CHEBI:29105"/>
    </cofactor>
    <text evidence="9">Binds 2 Zn(2+) ions.</text>
</comment>
<feature type="binding site" evidence="9">
    <location>
        <position position="287"/>
    </location>
    <ligand>
        <name>Zn(2+)</name>
        <dbReference type="ChEBI" id="CHEBI:29105"/>
        <label>2</label>
    </ligand>
</feature>
<feature type="binding site" evidence="9">
    <location>
        <position position="448"/>
    </location>
    <ligand>
        <name>Zn(2+)</name>
        <dbReference type="ChEBI" id="CHEBI:29105"/>
        <label>2</label>
    </ligand>
</feature>
<evidence type="ECO:0000256" key="3">
    <source>
        <dbReference type="ARBA" id="ARBA00022553"/>
    </source>
</evidence>
<reference evidence="13" key="1">
    <citation type="submission" date="2021-12" db="EMBL/GenBank/DDBJ databases">
        <title>Prjna785345.</title>
        <authorList>
            <person name="Rujirawat T."/>
            <person name="Krajaejun T."/>
        </authorList>
    </citation>
    <scope>NUCLEOTIDE SEQUENCE</scope>
    <source>
        <strain evidence="13">Pi057C3</strain>
    </source>
</reference>
<dbReference type="AlphaFoldDB" id="A0AAD5LMT2"/>
<accession>A0AAD5LMT2</accession>